<dbReference type="PANTHER" id="PTHR43214">
    <property type="entry name" value="TWO-COMPONENT RESPONSE REGULATOR"/>
    <property type="match status" value="1"/>
</dbReference>
<evidence type="ECO:0000313" key="3">
    <source>
        <dbReference type="EMBL" id="MCZ4551030.1"/>
    </source>
</evidence>
<feature type="domain" description="HTH luxR-type" evidence="2">
    <location>
        <begin position="174"/>
        <end position="236"/>
    </location>
</feature>
<name>A0ABT4MVJ4_GORRU</name>
<organism evidence="3 4">
    <name type="scientific">Gordonia rubripertincta</name>
    <name type="common">Rhodococcus corallinus</name>
    <dbReference type="NCBI Taxonomy" id="36822"/>
    <lineage>
        <taxon>Bacteria</taxon>
        <taxon>Bacillati</taxon>
        <taxon>Actinomycetota</taxon>
        <taxon>Actinomycetes</taxon>
        <taxon>Mycobacteriales</taxon>
        <taxon>Gordoniaceae</taxon>
        <taxon>Gordonia</taxon>
    </lineage>
</organism>
<dbReference type="Proteomes" id="UP001067235">
    <property type="component" value="Unassembled WGS sequence"/>
</dbReference>
<evidence type="ECO:0000313" key="4">
    <source>
        <dbReference type="Proteomes" id="UP001067235"/>
    </source>
</evidence>
<comment type="caution">
    <text evidence="3">The sequence shown here is derived from an EMBL/GenBank/DDBJ whole genome shotgun (WGS) entry which is preliminary data.</text>
</comment>
<gene>
    <name evidence="3" type="ORF">O4213_13650</name>
</gene>
<reference evidence="3" key="1">
    <citation type="submission" date="2022-12" db="EMBL/GenBank/DDBJ databases">
        <authorList>
            <person name="Krivoruchko A.V."/>
            <person name="Elkin A."/>
        </authorList>
    </citation>
    <scope>NUCLEOTIDE SEQUENCE</scope>
    <source>
        <strain evidence="3">IEGM 1388</strain>
    </source>
</reference>
<evidence type="ECO:0000256" key="1">
    <source>
        <dbReference type="ARBA" id="ARBA00023125"/>
    </source>
</evidence>
<protein>
    <submittedName>
        <fullName evidence="3">LuxR C-terminal-related transcriptional regulator</fullName>
    </submittedName>
</protein>
<keyword evidence="4" id="KW-1185">Reference proteome</keyword>
<keyword evidence="1" id="KW-0238">DNA-binding</keyword>
<proteinExistence type="predicted"/>
<dbReference type="SUPFAM" id="SSF46894">
    <property type="entry name" value="C-terminal effector domain of the bipartite response regulators"/>
    <property type="match status" value="1"/>
</dbReference>
<dbReference type="InterPro" id="IPR036388">
    <property type="entry name" value="WH-like_DNA-bd_sf"/>
</dbReference>
<dbReference type="SMART" id="SM00421">
    <property type="entry name" value="HTH_LUXR"/>
    <property type="match status" value="1"/>
</dbReference>
<sequence length="236" mass="26532">MRDYERIFRVLAAVEVADCLSDFKSRLLESLGQEFNLRHTTCFTGSTYGSLFLDQNPLLSGRTVSMIREYRSGWNEYDVFRLPEARARLERASAISVAELKDIPEPTRDYLNEWLGGQGIANASTIYLRHRNGHSLVGLFSEDSTSVRAEMKTLRLLARQLSVMSRDLPDADAAKARTESLSRRQQEVADLVTRGLTNAEIAAALVLAEDTVKKHVSQILAATGCRSRTELALYFR</sequence>
<dbReference type="EMBL" id="JAPWIE010000004">
    <property type="protein sequence ID" value="MCZ4551030.1"/>
    <property type="molecule type" value="Genomic_DNA"/>
</dbReference>
<accession>A0ABT4MVJ4</accession>
<dbReference type="Gene3D" id="1.10.10.10">
    <property type="entry name" value="Winged helix-like DNA-binding domain superfamily/Winged helix DNA-binding domain"/>
    <property type="match status" value="1"/>
</dbReference>
<evidence type="ECO:0000259" key="2">
    <source>
        <dbReference type="PROSITE" id="PS50043"/>
    </source>
</evidence>
<dbReference type="InterPro" id="IPR039420">
    <property type="entry name" value="WalR-like"/>
</dbReference>
<dbReference type="InterPro" id="IPR000792">
    <property type="entry name" value="Tscrpt_reg_LuxR_C"/>
</dbReference>
<dbReference type="InterPro" id="IPR016032">
    <property type="entry name" value="Sig_transdc_resp-reg_C-effctor"/>
</dbReference>
<dbReference type="PROSITE" id="PS50043">
    <property type="entry name" value="HTH_LUXR_2"/>
    <property type="match status" value="1"/>
</dbReference>
<dbReference type="CDD" id="cd06170">
    <property type="entry name" value="LuxR_C_like"/>
    <property type="match status" value="1"/>
</dbReference>
<dbReference type="PANTHER" id="PTHR43214:SF43">
    <property type="entry name" value="TWO-COMPONENT RESPONSE REGULATOR"/>
    <property type="match status" value="1"/>
</dbReference>
<dbReference type="PRINTS" id="PR00038">
    <property type="entry name" value="HTHLUXR"/>
</dbReference>
<dbReference type="RefSeq" id="WP_301571744.1">
    <property type="nucleotide sequence ID" value="NZ_JAPWIE010000004.1"/>
</dbReference>
<dbReference type="Pfam" id="PF00196">
    <property type="entry name" value="GerE"/>
    <property type="match status" value="1"/>
</dbReference>